<feature type="chain" id="PRO_5001504155" description="Malectin-like domain-containing protein" evidence="6">
    <location>
        <begin position="23"/>
        <end position="624"/>
    </location>
</feature>
<feature type="domain" description="Malectin-like" evidence="7">
    <location>
        <begin position="30"/>
        <end position="362"/>
    </location>
</feature>
<dbReference type="PhylomeDB" id="A0A022QKB0"/>
<organism evidence="8 9">
    <name type="scientific">Erythranthe guttata</name>
    <name type="common">Yellow monkey flower</name>
    <name type="synonym">Mimulus guttatus</name>
    <dbReference type="NCBI Taxonomy" id="4155"/>
    <lineage>
        <taxon>Eukaryota</taxon>
        <taxon>Viridiplantae</taxon>
        <taxon>Streptophyta</taxon>
        <taxon>Embryophyta</taxon>
        <taxon>Tracheophyta</taxon>
        <taxon>Spermatophyta</taxon>
        <taxon>Magnoliopsida</taxon>
        <taxon>eudicotyledons</taxon>
        <taxon>Gunneridae</taxon>
        <taxon>Pentapetalae</taxon>
        <taxon>asterids</taxon>
        <taxon>lamiids</taxon>
        <taxon>Lamiales</taxon>
        <taxon>Phrymaceae</taxon>
        <taxon>Erythranthe</taxon>
    </lineage>
</organism>
<dbReference type="FunFam" id="3.80.10.10:FF:000135">
    <property type="entry name" value="Putative LRR receptor-like serine/threonine-protein kinase"/>
    <property type="match status" value="1"/>
</dbReference>
<dbReference type="InterPro" id="IPR032675">
    <property type="entry name" value="LRR_dom_sf"/>
</dbReference>
<evidence type="ECO:0000256" key="1">
    <source>
        <dbReference type="ARBA" id="ARBA00004167"/>
    </source>
</evidence>
<keyword evidence="5" id="KW-0472">Membrane</keyword>
<dbReference type="GO" id="GO:0051707">
    <property type="term" value="P:response to other organism"/>
    <property type="evidence" value="ECO:0007669"/>
    <property type="project" value="UniProtKB-ARBA"/>
</dbReference>
<dbReference type="AlphaFoldDB" id="A0A022QKB0"/>
<evidence type="ECO:0000259" key="7">
    <source>
        <dbReference type="Pfam" id="PF12819"/>
    </source>
</evidence>
<dbReference type="Pfam" id="PF13855">
    <property type="entry name" value="LRR_8"/>
    <property type="match status" value="1"/>
</dbReference>
<dbReference type="KEGG" id="egt:105968976"/>
<dbReference type="Gene3D" id="2.60.120.430">
    <property type="entry name" value="Galactose-binding lectin"/>
    <property type="match status" value="2"/>
</dbReference>
<gene>
    <name evidence="8" type="ORF">MIMGU_mgv1a002935mg</name>
</gene>
<dbReference type="OMA" id="NHDDEQA"/>
<name>A0A022QKB0_ERYGU</name>
<feature type="signal peptide" evidence="6">
    <location>
        <begin position="1"/>
        <end position="22"/>
    </location>
</feature>
<evidence type="ECO:0000256" key="6">
    <source>
        <dbReference type="SAM" id="SignalP"/>
    </source>
</evidence>
<evidence type="ECO:0000256" key="3">
    <source>
        <dbReference type="ARBA" id="ARBA00022737"/>
    </source>
</evidence>
<keyword evidence="9" id="KW-1185">Reference proteome</keyword>
<dbReference type="eggNOG" id="KOG0619">
    <property type="taxonomic scope" value="Eukaryota"/>
</dbReference>
<dbReference type="Pfam" id="PF12819">
    <property type="entry name" value="Malectin_like"/>
    <property type="match status" value="1"/>
</dbReference>
<dbReference type="InterPro" id="IPR024788">
    <property type="entry name" value="Malectin-like_Carb-bd_dom"/>
</dbReference>
<evidence type="ECO:0000313" key="8">
    <source>
        <dbReference type="EMBL" id="EYU27999.1"/>
    </source>
</evidence>
<dbReference type="Proteomes" id="UP000030748">
    <property type="component" value="Unassembled WGS sequence"/>
</dbReference>
<sequence>MLESRLLLLLLALFFAPRPSFSRAPYVLRISCGARDDVHSPPSNTLWYKDSYYTGGIPYSATRPSFISPSLDTLRYFPLSEGPENCYNINRVPHGHYLVRIYFGLVNESNFDNEPLFDVSVEGTLIYSLPSGWSNHDNEQVFAEALIVLKDGTASICFHSTGHGDPAILAIEILQIDNKAYYYGKGYGQGTILRTDRRLSCGARDPKFGADYSANHWGGDRFWDALPTFGQSSDLVVSTKNGIKKASVSPNFYPEALYQTALVSTDTQPDLAYTMEVEPTRNYSLWLHFAEIDPAVTGAGERVFDVLINGDVKFRDVDIVGMAGDVNTALVLNTTVAVNGRSLTITLHPTKGNHAIISAIELLELISAESKTLPDEIKALQKLKGALGLPVRLGWNGDPCVPEQHPWSGVDCRYNRNISKYVIDGLGLDNQGLKGFLPNDISRLHHLQSINLSGNSISGVIPSSLGTVTSLEILDLSFNSLNGSIPESLGQLSSLRILDLNGNSLSGRVPAALGGRLLYGASFNFTDNAGLCGIPGLPACGPHLSTGAKIGIGLGSCVALLLIVTCLTCWWKRRQNILRTQKIAARDAPYAKARTHFNRDVQMARHHGNEHARTAAENGPSLLA</sequence>
<evidence type="ECO:0000256" key="4">
    <source>
        <dbReference type="SAM" id="MobiDB-lite"/>
    </source>
</evidence>
<keyword evidence="3" id="KW-0677">Repeat</keyword>
<dbReference type="STRING" id="4155.A0A022QKB0"/>
<dbReference type="Gene3D" id="3.80.10.10">
    <property type="entry name" value="Ribonuclease Inhibitor"/>
    <property type="match status" value="1"/>
</dbReference>
<dbReference type="PRINTS" id="PR00019">
    <property type="entry name" value="LEURICHRPT"/>
</dbReference>
<dbReference type="InterPro" id="IPR003591">
    <property type="entry name" value="Leu-rich_rpt_typical-subtyp"/>
</dbReference>
<keyword evidence="5" id="KW-1133">Transmembrane helix</keyword>
<evidence type="ECO:0000256" key="2">
    <source>
        <dbReference type="ARBA" id="ARBA00022614"/>
    </source>
</evidence>
<dbReference type="GO" id="GO:0006952">
    <property type="term" value="P:defense response"/>
    <property type="evidence" value="ECO:0007669"/>
    <property type="project" value="UniProtKB-ARBA"/>
</dbReference>
<dbReference type="SUPFAM" id="SSF52058">
    <property type="entry name" value="L domain-like"/>
    <property type="match status" value="1"/>
</dbReference>
<dbReference type="EMBL" id="KI631456">
    <property type="protein sequence ID" value="EYU27999.1"/>
    <property type="molecule type" value="Genomic_DNA"/>
</dbReference>
<keyword evidence="5" id="KW-0812">Transmembrane</keyword>
<keyword evidence="2" id="KW-0433">Leucine-rich repeat</keyword>
<proteinExistence type="predicted"/>
<comment type="subcellular location">
    <subcellularLocation>
        <location evidence="1">Membrane</location>
        <topology evidence="1">Single-pass membrane protein</topology>
    </subcellularLocation>
</comment>
<feature type="region of interest" description="Disordered" evidence="4">
    <location>
        <begin position="605"/>
        <end position="624"/>
    </location>
</feature>
<protein>
    <recommendedName>
        <fullName evidence="7">Malectin-like domain-containing protein</fullName>
    </recommendedName>
</protein>
<dbReference type="GO" id="GO:0016020">
    <property type="term" value="C:membrane"/>
    <property type="evidence" value="ECO:0007669"/>
    <property type="project" value="UniProtKB-SubCell"/>
</dbReference>
<keyword evidence="6" id="KW-0732">Signal</keyword>
<dbReference type="PANTHER" id="PTHR45631">
    <property type="entry name" value="OS07G0107800 PROTEIN-RELATED"/>
    <property type="match status" value="1"/>
</dbReference>
<evidence type="ECO:0000256" key="5">
    <source>
        <dbReference type="SAM" id="Phobius"/>
    </source>
</evidence>
<dbReference type="InterPro" id="IPR001611">
    <property type="entry name" value="Leu-rich_rpt"/>
</dbReference>
<dbReference type="OrthoDB" id="1060944at2759"/>
<reference evidence="8 9" key="1">
    <citation type="journal article" date="2013" name="Proc. Natl. Acad. Sci. U.S.A.">
        <title>Fine-scale variation in meiotic recombination in Mimulus inferred from population shotgun sequencing.</title>
        <authorList>
            <person name="Hellsten U."/>
            <person name="Wright K.M."/>
            <person name="Jenkins J."/>
            <person name="Shu S."/>
            <person name="Yuan Y."/>
            <person name="Wessler S.R."/>
            <person name="Schmutz J."/>
            <person name="Willis J.H."/>
            <person name="Rokhsar D.S."/>
        </authorList>
    </citation>
    <scope>NUCLEOTIDE SEQUENCE [LARGE SCALE GENOMIC DNA]</scope>
    <source>
        <strain evidence="9">cv. DUN x IM62</strain>
    </source>
</reference>
<accession>A0A022QKB0</accession>
<feature type="transmembrane region" description="Helical" evidence="5">
    <location>
        <begin position="550"/>
        <end position="571"/>
    </location>
</feature>
<dbReference type="PANTHER" id="PTHR45631:SF181">
    <property type="entry name" value="RECEPTOR-LIKE PROTEIN 4"/>
    <property type="match status" value="1"/>
</dbReference>
<evidence type="ECO:0000313" key="9">
    <source>
        <dbReference type="Proteomes" id="UP000030748"/>
    </source>
</evidence>
<dbReference type="SMART" id="SM00369">
    <property type="entry name" value="LRR_TYP"/>
    <property type="match status" value="3"/>
</dbReference>
<feature type="compositionally biased region" description="Basic and acidic residues" evidence="4">
    <location>
        <begin position="605"/>
        <end position="614"/>
    </location>
</feature>